<dbReference type="CDD" id="cd00170">
    <property type="entry name" value="SEC14"/>
    <property type="match status" value="1"/>
</dbReference>
<dbReference type="SMART" id="SM00516">
    <property type="entry name" value="SEC14"/>
    <property type="match status" value="1"/>
</dbReference>
<dbReference type="PANTHER" id="PTHR45824">
    <property type="entry name" value="GH16843P"/>
    <property type="match status" value="1"/>
</dbReference>
<protein>
    <recommendedName>
        <fullName evidence="1">CRAL-TRIO domain-containing protein</fullName>
    </recommendedName>
</protein>
<dbReference type="Pfam" id="PF03765">
    <property type="entry name" value="CRAL_TRIO_N"/>
    <property type="match status" value="1"/>
</dbReference>
<evidence type="ECO:0000259" key="1">
    <source>
        <dbReference type="PROSITE" id="PS50191"/>
    </source>
</evidence>
<proteinExistence type="predicted"/>
<dbReference type="SUPFAM" id="SSF52087">
    <property type="entry name" value="CRAL/TRIO domain"/>
    <property type="match status" value="1"/>
</dbReference>
<dbReference type="PROSITE" id="PS50191">
    <property type="entry name" value="CRAL_TRIO"/>
    <property type="match status" value="1"/>
</dbReference>
<dbReference type="PANTHER" id="PTHR45824:SF6">
    <property type="entry name" value="F16L1.9 PROTEIN"/>
    <property type="match status" value="1"/>
</dbReference>
<dbReference type="SUPFAM" id="SSF46938">
    <property type="entry name" value="CRAL/TRIO N-terminal domain"/>
    <property type="match status" value="1"/>
</dbReference>
<dbReference type="InterPro" id="IPR036273">
    <property type="entry name" value="CRAL/TRIO_N_dom_sf"/>
</dbReference>
<organism evidence="2 3">
    <name type="scientific">Cymbomonas tetramitiformis</name>
    <dbReference type="NCBI Taxonomy" id="36881"/>
    <lineage>
        <taxon>Eukaryota</taxon>
        <taxon>Viridiplantae</taxon>
        <taxon>Chlorophyta</taxon>
        <taxon>Pyramimonadophyceae</taxon>
        <taxon>Pyramimonadales</taxon>
        <taxon>Pyramimonadaceae</taxon>
        <taxon>Cymbomonas</taxon>
    </lineage>
</organism>
<dbReference type="Proteomes" id="UP001190700">
    <property type="component" value="Unassembled WGS sequence"/>
</dbReference>
<feature type="domain" description="CRAL-TRIO" evidence="1">
    <location>
        <begin position="87"/>
        <end position="260"/>
    </location>
</feature>
<sequence length="281" mass="32126">MNQSNEQEGQDHLTPTERGILGTLRKTLDSAQAGTQHPPWRTAFLTDACLCRFLRARNWDVTKAFNMLQETLAWRSEFRPDAISWDQIQSEAASGKMYVAAEPDRLGRRVLVMRPANENSKDHDNQIKFLVYCLETALRRKTMDNVPRGAGVDLSAEQICLVIDYKGWSMFNAPPMKTSKETLSIFQNHYPERLGAAICYNPPTIFRAFWGMISPFIDPNTYTKINFLGPKDSNHNEVLSSLFHLDKLENALGGTSAVAFDFLEYEARMREEEKMFNPVQH</sequence>
<gene>
    <name evidence="2" type="ORF">CYMTET_48447</name>
</gene>
<dbReference type="SMART" id="SM01100">
    <property type="entry name" value="CRAL_TRIO_N"/>
    <property type="match status" value="1"/>
</dbReference>
<evidence type="ECO:0000313" key="3">
    <source>
        <dbReference type="Proteomes" id="UP001190700"/>
    </source>
</evidence>
<name>A0AAE0BTW2_9CHLO</name>
<comment type="caution">
    <text evidence="2">The sequence shown here is derived from an EMBL/GenBank/DDBJ whole genome shotgun (WGS) entry which is preliminary data.</text>
</comment>
<dbReference type="PRINTS" id="PR00180">
    <property type="entry name" value="CRETINALDHBP"/>
</dbReference>
<dbReference type="AlphaFoldDB" id="A0AAE0BTW2"/>
<keyword evidence="3" id="KW-1185">Reference proteome</keyword>
<dbReference type="Gene3D" id="3.40.525.10">
    <property type="entry name" value="CRAL-TRIO lipid binding domain"/>
    <property type="match status" value="1"/>
</dbReference>
<dbReference type="InterPro" id="IPR052578">
    <property type="entry name" value="PI_Transfer_CRAL-TRIO"/>
</dbReference>
<accession>A0AAE0BTW2</accession>
<dbReference type="InterPro" id="IPR011074">
    <property type="entry name" value="CRAL/TRIO_N_dom"/>
</dbReference>
<dbReference type="InterPro" id="IPR036865">
    <property type="entry name" value="CRAL-TRIO_dom_sf"/>
</dbReference>
<dbReference type="EMBL" id="LGRX02033304">
    <property type="protein sequence ID" value="KAK3241819.1"/>
    <property type="molecule type" value="Genomic_DNA"/>
</dbReference>
<reference evidence="2 3" key="1">
    <citation type="journal article" date="2015" name="Genome Biol. Evol.">
        <title>Comparative Genomics of a Bacterivorous Green Alga Reveals Evolutionary Causalities and Consequences of Phago-Mixotrophic Mode of Nutrition.</title>
        <authorList>
            <person name="Burns J.A."/>
            <person name="Paasch A."/>
            <person name="Narechania A."/>
            <person name="Kim E."/>
        </authorList>
    </citation>
    <scope>NUCLEOTIDE SEQUENCE [LARGE SCALE GENOMIC DNA]</scope>
    <source>
        <strain evidence="2 3">PLY_AMNH</strain>
    </source>
</reference>
<dbReference type="InterPro" id="IPR001251">
    <property type="entry name" value="CRAL-TRIO_dom"/>
</dbReference>
<dbReference type="GO" id="GO:0008526">
    <property type="term" value="F:phosphatidylinositol transfer activity"/>
    <property type="evidence" value="ECO:0007669"/>
    <property type="project" value="TreeGrafter"/>
</dbReference>
<evidence type="ECO:0000313" key="2">
    <source>
        <dbReference type="EMBL" id="KAK3241819.1"/>
    </source>
</evidence>
<dbReference type="Pfam" id="PF00650">
    <property type="entry name" value="CRAL_TRIO"/>
    <property type="match status" value="1"/>
</dbReference>